<accession>A0A0L0G977</accession>
<dbReference type="RefSeq" id="XP_014159457.1">
    <property type="nucleotide sequence ID" value="XM_014303982.1"/>
</dbReference>
<dbReference type="EMBL" id="KQ241696">
    <property type="protein sequence ID" value="KNC85555.1"/>
    <property type="molecule type" value="Genomic_DNA"/>
</dbReference>
<protein>
    <submittedName>
        <fullName evidence="1">Uncharacterized protein</fullName>
    </submittedName>
</protein>
<dbReference type="Proteomes" id="UP000054560">
    <property type="component" value="Unassembled WGS sequence"/>
</dbReference>
<gene>
    <name evidence="1" type="ORF">SARC_02277</name>
</gene>
<evidence type="ECO:0000313" key="1">
    <source>
        <dbReference type="EMBL" id="KNC85555.1"/>
    </source>
</evidence>
<keyword evidence="2" id="KW-1185">Reference proteome</keyword>
<reference evidence="1 2" key="1">
    <citation type="submission" date="2011-02" db="EMBL/GenBank/DDBJ databases">
        <title>The Genome Sequence of Sphaeroforma arctica JP610.</title>
        <authorList>
            <consortium name="The Broad Institute Genome Sequencing Platform"/>
            <person name="Russ C."/>
            <person name="Cuomo C."/>
            <person name="Young S.K."/>
            <person name="Zeng Q."/>
            <person name="Gargeya S."/>
            <person name="Alvarado L."/>
            <person name="Berlin A."/>
            <person name="Chapman S.B."/>
            <person name="Chen Z."/>
            <person name="Freedman E."/>
            <person name="Gellesch M."/>
            <person name="Goldberg J."/>
            <person name="Griggs A."/>
            <person name="Gujja S."/>
            <person name="Heilman E."/>
            <person name="Heiman D."/>
            <person name="Howarth C."/>
            <person name="Mehta T."/>
            <person name="Neiman D."/>
            <person name="Pearson M."/>
            <person name="Roberts A."/>
            <person name="Saif S."/>
            <person name="Shea T."/>
            <person name="Shenoy N."/>
            <person name="Sisk P."/>
            <person name="Stolte C."/>
            <person name="Sykes S."/>
            <person name="White J."/>
            <person name="Yandava C."/>
            <person name="Burger G."/>
            <person name="Gray M.W."/>
            <person name="Holland P.W.H."/>
            <person name="King N."/>
            <person name="Lang F.B.F."/>
            <person name="Roger A.J."/>
            <person name="Ruiz-Trillo I."/>
            <person name="Haas B."/>
            <person name="Nusbaum C."/>
            <person name="Birren B."/>
        </authorList>
    </citation>
    <scope>NUCLEOTIDE SEQUENCE [LARGE SCALE GENOMIC DNA]</scope>
    <source>
        <strain evidence="1 2">JP610</strain>
    </source>
</reference>
<dbReference type="AlphaFoldDB" id="A0A0L0G977"/>
<proteinExistence type="predicted"/>
<evidence type="ECO:0000313" key="2">
    <source>
        <dbReference type="Proteomes" id="UP000054560"/>
    </source>
</evidence>
<organism evidence="1 2">
    <name type="scientific">Sphaeroforma arctica JP610</name>
    <dbReference type="NCBI Taxonomy" id="667725"/>
    <lineage>
        <taxon>Eukaryota</taxon>
        <taxon>Ichthyosporea</taxon>
        <taxon>Ichthyophonida</taxon>
        <taxon>Sphaeroforma</taxon>
    </lineage>
</organism>
<name>A0A0L0G977_9EUKA</name>
<sequence length="135" mass="15211">MLSQLKLMYPGRYSLPNEMDIRTLISTSTSAKKAADAKRKTEIAQAEKEALAMAAAAARGEEYVPAAGKKARKKTIAFPKRYQTDMESILVDNTDIRWQEAIPLMKERYAKEDGSLPEDFTEDARLKSKLTYCKT</sequence>
<dbReference type="GeneID" id="25902781"/>